<sequence>MRAACEVSNLHIYLVKLSAQMNIRQALDSSENILKTLKKFPKHSRCPHVEERYPRRVLVEAHTEILRKCLPLFAKITKEAKAFVQNFDQKALENVASRKEYIESKIAEARSDFHEQTRKNKIISEIESLEKVNIQKFERLVVDEAKSAAIIDYIFESCEECSGLRVLENFIELTYDRNAGERTDSYEKILQLL</sequence>
<evidence type="ECO:0000313" key="1">
    <source>
        <dbReference type="EMBL" id="ELA41829.1"/>
    </source>
</evidence>
<dbReference type="VEuPathDB" id="MicrosporidiaDB:VICG_01181"/>
<protein>
    <submittedName>
        <fullName evidence="1">Uncharacterized protein</fullName>
    </submittedName>
</protein>
<name>L2GMG3_VITCO</name>
<accession>L2GMG3</accession>
<dbReference type="Proteomes" id="UP000011082">
    <property type="component" value="Unassembled WGS sequence"/>
</dbReference>
<dbReference type="HOGENOM" id="CLU_1409802_0_0_1"/>
<gene>
    <name evidence="1" type="ORF">VICG_01181</name>
</gene>
<dbReference type="AlphaFoldDB" id="L2GMG3"/>
<dbReference type="RefSeq" id="XP_007604627.1">
    <property type="nucleotide sequence ID" value="XM_007604565.1"/>
</dbReference>
<proteinExistence type="predicted"/>
<dbReference type="EMBL" id="JH370138">
    <property type="protein sequence ID" value="ELA41829.1"/>
    <property type="molecule type" value="Genomic_DNA"/>
</dbReference>
<evidence type="ECO:0000313" key="2">
    <source>
        <dbReference type="Proteomes" id="UP000011082"/>
    </source>
</evidence>
<reference evidence="2" key="1">
    <citation type="submission" date="2011-05" db="EMBL/GenBank/DDBJ databases">
        <title>The genome sequence of Vittaforma corneae strain ATCC 50505.</title>
        <authorList>
            <consortium name="The Broad Institute Genome Sequencing Platform"/>
            <person name="Cuomo C."/>
            <person name="Didier E."/>
            <person name="Bowers L."/>
            <person name="Young S.K."/>
            <person name="Zeng Q."/>
            <person name="Gargeya S."/>
            <person name="Fitzgerald M."/>
            <person name="Haas B."/>
            <person name="Abouelleil A."/>
            <person name="Alvarado L."/>
            <person name="Arachchi H.M."/>
            <person name="Berlin A."/>
            <person name="Chapman S.B."/>
            <person name="Gearin G."/>
            <person name="Goldberg J."/>
            <person name="Griggs A."/>
            <person name="Gujja S."/>
            <person name="Hansen M."/>
            <person name="Heiman D."/>
            <person name="Howarth C."/>
            <person name="Larimer J."/>
            <person name="Lui A."/>
            <person name="MacDonald P.J.P."/>
            <person name="McCowen C."/>
            <person name="Montmayeur A."/>
            <person name="Murphy C."/>
            <person name="Neiman D."/>
            <person name="Pearson M."/>
            <person name="Priest M."/>
            <person name="Roberts A."/>
            <person name="Saif S."/>
            <person name="Shea T."/>
            <person name="Sisk P."/>
            <person name="Stolte C."/>
            <person name="Sykes S."/>
            <person name="Wortman J."/>
            <person name="Nusbaum C."/>
            <person name="Birren B."/>
        </authorList>
    </citation>
    <scope>NUCLEOTIDE SEQUENCE [LARGE SCALE GENOMIC DNA]</scope>
    <source>
        <strain evidence="2">ATCC 50505</strain>
    </source>
</reference>
<organism evidence="1 2">
    <name type="scientific">Vittaforma corneae (strain ATCC 50505)</name>
    <name type="common">Microsporidian parasite</name>
    <name type="synonym">Nosema corneum</name>
    <dbReference type="NCBI Taxonomy" id="993615"/>
    <lineage>
        <taxon>Eukaryota</taxon>
        <taxon>Fungi</taxon>
        <taxon>Fungi incertae sedis</taxon>
        <taxon>Microsporidia</taxon>
        <taxon>Nosematidae</taxon>
        <taxon>Vittaforma</taxon>
    </lineage>
</organism>
<keyword evidence="2" id="KW-1185">Reference proteome</keyword>
<dbReference type="GeneID" id="19881892"/>
<dbReference type="InParanoid" id="L2GMG3"/>